<keyword evidence="2" id="KW-1185">Reference proteome</keyword>
<evidence type="ECO:0000313" key="1">
    <source>
        <dbReference type="EMBL" id="MDH2389010.1"/>
    </source>
</evidence>
<dbReference type="EMBL" id="JARWBG010000008">
    <property type="protein sequence ID" value="MDH2389010.1"/>
    <property type="molecule type" value="Genomic_DNA"/>
</dbReference>
<evidence type="ECO:0000313" key="2">
    <source>
        <dbReference type="Proteomes" id="UP001223144"/>
    </source>
</evidence>
<dbReference type="RefSeq" id="WP_279927296.1">
    <property type="nucleotide sequence ID" value="NZ_JARWBG010000008.1"/>
</dbReference>
<name>A0ABT6HJV9_9ACTN</name>
<proteinExistence type="predicted"/>
<dbReference type="Proteomes" id="UP001223144">
    <property type="component" value="Unassembled WGS sequence"/>
</dbReference>
<accession>A0ABT6HJV9</accession>
<sequence>MTHSTEFAVAAITEIAETRCPGDAVYKEPITSLTLTPPWLARSIRP</sequence>
<comment type="caution">
    <text evidence="1">The sequence shown here is derived from an EMBL/GenBank/DDBJ whole genome shotgun (WGS) entry which is preliminary data.</text>
</comment>
<gene>
    <name evidence="1" type="ORF">QCN29_09445</name>
</gene>
<reference evidence="1 2" key="1">
    <citation type="submission" date="2023-04" db="EMBL/GenBank/DDBJ databases">
        <title>Streptomyces chengmaiensis sp. nov. isolated from the stem of mangrove plant in Hainan.</title>
        <authorList>
            <person name="Huang X."/>
            <person name="Zhou S."/>
            <person name="Chu X."/>
            <person name="Xie Y."/>
            <person name="Lin Y."/>
        </authorList>
    </citation>
    <scope>NUCLEOTIDE SEQUENCE [LARGE SCALE GENOMIC DNA]</scope>
    <source>
        <strain evidence="1 2">HNM0663</strain>
    </source>
</reference>
<protein>
    <submittedName>
        <fullName evidence="1">Uncharacterized protein</fullName>
    </submittedName>
</protein>
<organism evidence="1 2">
    <name type="scientific">Streptomyces chengmaiensis</name>
    <dbReference type="NCBI Taxonomy" id="3040919"/>
    <lineage>
        <taxon>Bacteria</taxon>
        <taxon>Bacillati</taxon>
        <taxon>Actinomycetota</taxon>
        <taxon>Actinomycetes</taxon>
        <taxon>Kitasatosporales</taxon>
        <taxon>Streptomycetaceae</taxon>
        <taxon>Streptomyces</taxon>
    </lineage>
</organism>